<feature type="transmembrane region" description="Helical" evidence="7">
    <location>
        <begin position="140"/>
        <end position="163"/>
    </location>
</feature>
<dbReference type="PANTHER" id="PTHR23517:SF3">
    <property type="entry name" value="INTEGRAL MEMBRANE TRANSPORT PROTEIN"/>
    <property type="match status" value="1"/>
</dbReference>
<evidence type="ECO:0000313" key="10">
    <source>
        <dbReference type="Proteomes" id="UP001321582"/>
    </source>
</evidence>
<evidence type="ECO:0000256" key="5">
    <source>
        <dbReference type="ARBA" id="ARBA00022989"/>
    </source>
</evidence>
<dbReference type="Pfam" id="PF07690">
    <property type="entry name" value="MFS_1"/>
    <property type="match status" value="2"/>
</dbReference>
<dbReference type="SUPFAM" id="SSF103473">
    <property type="entry name" value="MFS general substrate transporter"/>
    <property type="match status" value="1"/>
</dbReference>
<evidence type="ECO:0000256" key="3">
    <source>
        <dbReference type="ARBA" id="ARBA00022475"/>
    </source>
</evidence>
<keyword evidence="6 7" id="KW-0472">Membrane</keyword>
<evidence type="ECO:0000256" key="7">
    <source>
        <dbReference type="SAM" id="Phobius"/>
    </source>
</evidence>
<feature type="transmembrane region" description="Helical" evidence="7">
    <location>
        <begin position="82"/>
        <end position="102"/>
    </location>
</feature>
<keyword evidence="5 7" id="KW-1133">Transmembrane helix</keyword>
<evidence type="ECO:0000256" key="2">
    <source>
        <dbReference type="ARBA" id="ARBA00022448"/>
    </source>
</evidence>
<dbReference type="InterPro" id="IPR020846">
    <property type="entry name" value="MFS_dom"/>
</dbReference>
<feature type="transmembrane region" description="Helical" evidence="7">
    <location>
        <begin position="169"/>
        <end position="189"/>
    </location>
</feature>
<dbReference type="InterPro" id="IPR036259">
    <property type="entry name" value="MFS_trans_sf"/>
</dbReference>
<accession>A0AAU9DB60</accession>
<dbReference type="EMBL" id="AP027059">
    <property type="protein sequence ID" value="BDU50515.1"/>
    <property type="molecule type" value="Genomic_DNA"/>
</dbReference>
<evidence type="ECO:0000256" key="1">
    <source>
        <dbReference type="ARBA" id="ARBA00004651"/>
    </source>
</evidence>
<keyword evidence="2" id="KW-0813">Transport</keyword>
<feature type="transmembrane region" description="Helical" evidence="7">
    <location>
        <begin position="51"/>
        <end position="70"/>
    </location>
</feature>
<feature type="transmembrane region" description="Helical" evidence="7">
    <location>
        <begin position="259"/>
        <end position="279"/>
    </location>
</feature>
<dbReference type="InterPro" id="IPR011701">
    <property type="entry name" value="MFS"/>
</dbReference>
<dbReference type="AlphaFoldDB" id="A0AAU9DB60"/>
<proteinExistence type="predicted"/>
<dbReference type="PROSITE" id="PS50850">
    <property type="entry name" value="MFS"/>
    <property type="match status" value="1"/>
</dbReference>
<dbReference type="KEGG" id="haby:HLVA_10840"/>
<comment type="subcellular location">
    <subcellularLocation>
        <location evidence="1">Cell membrane</location>
        <topology evidence="1">Multi-pass membrane protein</topology>
    </subcellularLocation>
</comment>
<dbReference type="Proteomes" id="UP001321582">
    <property type="component" value="Chromosome"/>
</dbReference>
<organism evidence="9 10">
    <name type="scientific">Haliovirga abyssi</name>
    <dbReference type="NCBI Taxonomy" id="2996794"/>
    <lineage>
        <taxon>Bacteria</taxon>
        <taxon>Fusobacteriati</taxon>
        <taxon>Fusobacteriota</taxon>
        <taxon>Fusobacteriia</taxon>
        <taxon>Fusobacteriales</taxon>
        <taxon>Haliovirgaceae</taxon>
        <taxon>Haliovirga</taxon>
    </lineage>
</organism>
<keyword evidence="3" id="KW-1003">Cell membrane</keyword>
<dbReference type="PANTHER" id="PTHR23517">
    <property type="entry name" value="RESISTANCE PROTEIN MDTM, PUTATIVE-RELATED-RELATED"/>
    <property type="match status" value="1"/>
</dbReference>
<feature type="transmembrane region" description="Helical" evidence="7">
    <location>
        <begin position="222"/>
        <end position="247"/>
    </location>
</feature>
<evidence type="ECO:0000256" key="6">
    <source>
        <dbReference type="ARBA" id="ARBA00023136"/>
    </source>
</evidence>
<keyword evidence="4 7" id="KW-0812">Transmembrane</keyword>
<feature type="transmembrane region" description="Helical" evidence="7">
    <location>
        <begin position="17"/>
        <end position="39"/>
    </location>
</feature>
<sequence>MGISKVTSEYKGFKKEIYILFVARIINRLGSFVNLFLVLYLTQNLKLNGKAIGIILTIVGVSRITGTMISGKLADYFGRKKVLVILYVSSALFIISCGFINGSNLIPILLIIATFFLGGIRPVFNSIITDLSTPEERKRVFSFFYLATNIGVSLGPIIAGLLYRNYVNWIFWGDGTTTLIATILIIIYVKDTTPTAEDISNAKGNEKATDESSLKVIIKKPFLIVFVLLNIVGTFIYAQHMIVIPIQFSEMFGKNSGKYFGYIMSLNAIVVVVFTTYILKLTKNKTSDYNMFLGTILYTVGFGMLYFANKNLMIFIISTILWSIGEILYVTNYGVYISLHTPITHRGRFNSIFGTLNMIGFTIAPLISGFMISNYGVKNVWEIIFYIGFVLTIFFYGFTKLKNV</sequence>
<feature type="transmembrane region" description="Helical" evidence="7">
    <location>
        <begin position="379"/>
        <end position="398"/>
    </location>
</feature>
<protein>
    <submittedName>
        <fullName evidence="9">MFS transporter</fullName>
    </submittedName>
</protein>
<feature type="domain" description="Major facilitator superfamily (MFS) profile" evidence="8">
    <location>
        <begin position="16"/>
        <end position="400"/>
    </location>
</feature>
<reference evidence="9 10" key="1">
    <citation type="submission" date="2022-11" db="EMBL/GenBank/DDBJ databases">
        <title>Haliovirga abyssi gen. nov., sp. nov., a mesophilic fermentative bacterium isolated from the Iheya North hydrothermal field and the proposal of Haliovirgaceae fam. nov.</title>
        <authorList>
            <person name="Miyazaki U."/>
            <person name="Tame A."/>
            <person name="Miyazaki J."/>
            <person name="Takai K."/>
            <person name="Sawayama S."/>
            <person name="Kitajima M."/>
            <person name="Okamoto A."/>
            <person name="Nakagawa S."/>
        </authorList>
    </citation>
    <scope>NUCLEOTIDE SEQUENCE [LARGE SCALE GENOMIC DNA]</scope>
    <source>
        <strain evidence="9 10">IC12</strain>
    </source>
</reference>
<dbReference type="RefSeq" id="WP_307903382.1">
    <property type="nucleotide sequence ID" value="NZ_AP027059.1"/>
</dbReference>
<evidence type="ECO:0000313" key="9">
    <source>
        <dbReference type="EMBL" id="BDU50515.1"/>
    </source>
</evidence>
<dbReference type="GO" id="GO:0022857">
    <property type="term" value="F:transmembrane transporter activity"/>
    <property type="evidence" value="ECO:0007669"/>
    <property type="project" value="InterPro"/>
</dbReference>
<dbReference type="Gene3D" id="1.20.1250.20">
    <property type="entry name" value="MFS general substrate transporter like domains"/>
    <property type="match status" value="1"/>
</dbReference>
<name>A0AAU9DB60_9FUSO</name>
<dbReference type="InterPro" id="IPR050171">
    <property type="entry name" value="MFS_Transporters"/>
</dbReference>
<gene>
    <name evidence="9" type="ORF">HLVA_10840</name>
</gene>
<feature type="transmembrane region" description="Helical" evidence="7">
    <location>
        <begin position="314"/>
        <end position="339"/>
    </location>
</feature>
<feature type="transmembrane region" description="Helical" evidence="7">
    <location>
        <begin position="351"/>
        <end position="373"/>
    </location>
</feature>
<keyword evidence="10" id="KW-1185">Reference proteome</keyword>
<evidence type="ECO:0000259" key="8">
    <source>
        <dbReference type="PROSITE" id="PS50850"/>
    </source>
</evidence>
<evidence type="ECO:0000256" key="4">
    <source>
        <dbReference type="ARBA" id="ARBA00022692"/>
    </source>
</evidence>
<feature type="transmembrane region" description="Helical" evidence="7">
    <location>
        <begin position="108"/>
        <end position="128"/>
    </location>
</feature>
<feature type="transmembrane region" description="Helical" evidence="7">
    <location>
        <begin position="291"/>
        <end position="308"/>
    </location>
</feature>
<dbReference type="GO" id="GO:0005886">
    <property type="term" value="C:plasma membrane"/>
    <property type="evidence" value="ECO:0007669"/>
    <property type="project" value="UniProtKB-SubCell"/>
</dbReference>